<dbReference type="Gramene" id="Ma11_t02270.1">
    <property type="protein sequence ID" value="Ma11_p02270.1"/>
    <property type="gene ID" value="Ma11_g02270"/>
</dbReference>
<feature type="region of interest" description="Disordered" evidence="1">
    <location>
        <begin position="608"/>
        <end position="678"/>
    </location>
</feature>
<evidence type="ECO:0000313" key="5">
    <source>
        <dbReference type="EnsemblPlants" id="Ma11_p02270.13"/>
    </source>
</evidence>
<evidence type="ECO:0000256" key="1">
    <source>
        <dbReference type="SAM" id="MobiDB-lite"/>
    </source>
</evidence>
<feature type="compositionally biased region" description="Polar residues" evidence="1">
    <location>
        <begin position="663"/>
        <end position="678"/>
    </location>
</feature>
<dbReference type="Gramene" id="Ma11_t02270.9">
    <property type="protein sequence ID" value="Ma11_p02270.9"/>
    <property type="gene ID" value="Ma11_g02270"/>
</dbReference>
<dbReference type="EnsemblPlants" id="Ma11_t02270.13">
    <property type="protein sequence ID" value="Ma11_p02270.13"/>
    <property type="gene ID" value="Ma11_g02270"/>
</dbReference>
<dbReference type="Gramene" id="Ma11_t02270.6">
    <property type="protein sequence ID" value="Ma11_p02270.6"/>
    <property type="gene ID" value="Ma11_g02270"/>
</dbReference>
<dbReference type="EnsemblPlants" id="Ma11_t02270.1">
    <property type="protein sequence ID" value="Ma11_p02270.1"/>
    <property type="gene ID" value="Ma11_g02270"/>
</dbReference>
<dbReference type="EnsemblPlants" id="Ma11_t02270.10">
    <property type="protein sequence ID" value="Ma11_p02270.10"/>
    <property type="gene ID" value="Ma11_g02270"/>
</dbReference>
<evidence type="ECO:0000313" key="6">
    <source>
        <dbReference type="Proteomes" id="UP000012960"/>
    </source>
</evidence>
<sequence length="925" mass="102661">MINIFDLSAGMAGTKMLPERDHRNGSPVHRNNPNVNEAATPSATNTDNKQITSVLYQNSSKKKSGGTPMKMLIAQEMSKETKSKRKPHSVVARLMGLDDDLTTQLSPVASQRKLLEGYPQTASAGVHRGHLQDDVFCNKEVPCELHQHDCLKMERRYVSEVWKQPSQSRSRRCGETQNDLRMALVRQKFMEAKHLATDENLIHSKEFQDALEVLNLNRDLFLKFLEEPNSLFSKQTFDLRSVPPPPQPNHITVLKPSKKVETKFEKMVKKQEGPEIKESGRETNNHHWNSTFDHLKAESFSQPTRIVVLKPSTGNPTKAPTTTMSPKHLVQGDLGDSEAFGPKYIEERTQQMHKILSGHRRDESLLSSVYSNSFGGDGSSFNLFETDYIEEDGGGFSDSDVAAPTSRHSWDRFNSPCSVSSFSRVSHSPESSVIREAKKRLSERWALVTSNGTSQEQLHLPKSSSTLGEMLAISDVKREECVNRYTVSASRSCGGDDELMLPAFFLSVDGKKNSGELSPENLSRSKSVPVSCSAYKDIGLKYEGSNTQLCEPTVSEVSKTKHGKSSFRGRFSSFFFSRSKETRKRPVSSTMVGSGGADVVASRTDEMLKSVHGSSSANSQVKDEEQSASTASISVTNVSKKPMQSVENSRTSDKSSEEEKLSPRQNYTNNLDQPSPTSILDAQFEDDVNGNLLQTSEANARQQLISRASPIESVARTLSWDDTRLEMRLPEPSSFKVALSKADGADQDHFVFVQKLLSYAGLEKSDMMFTGWHSPDSPLDPVLLDKLLGLKEDESKCMEKTPTLRLLFDCVNSALLEVSWSTLMSVYPWNRASCGAQINACASSALSEDVWGLVRDWSSGNRTVVFTENDIGSLVVDRVLRTEAGGNRWVELNRIVEEIAKEITSDVLKDLVGEAFSDLAAACIY</sequence>
<dbReference type="Pfam" id="PF14309">
    <property type="entry name" value="DUF4378"/>
    <property type="match status" value="1"/>
</dbReference>
<evidence type="ECO:0000313" key="4">
    <source>
        <dbReference type="EMBL" id="CAG1863316.1"/>
    </source>
</evidence>
<dbReference type="AlphaFoldDB" id="A0A804L3C2"/>
<feature type="region of interest" description="Disordered" evidence="1">
    <location>
        <begin position="309"/>
        <end position="333"/>
    </location>
</feature>
<dbReference type="EnsemblPlants" id="Ma11_t02270.7">
    <property type="protein sequence ID" value="Ma11_p02270.7"/>
    <property type="gene ID" value="Ma11_g02270"/>
</dbReference>
<dbReference type="EnsemblPlants" id="Ma11_t02270.14">
    <property type="protein sequence ID" value="Ma11_p02270.14"/>
    <property type="gene ID" value="Ma11_g02270"/>
</dbReference>
<feature type="compositionally biased region" description="Polar residues" evidence="1">
    <location>
        <begin position="312"/>
        <end position="325"/>
    </location>
</feature>
<dbReference type="EnsemblPlants" id="Ma11_t02270.8">
    <property type="protein sequence ID" value="Ma11_p02270.8"/>
    <property type="gene ID" value="Ma11_g02270"/>
</dbReference>
<feature type="compositionally biased region" description="Polar residues" evidence="1">
    <location>
        <begin position="29"/>
        <end position="47"/>
    </location>
</feature>
<gene>
    <name evidence="4" type="ORF">GSMUA_23120.1</name>
</gene>
<dbReference type="InterPro" id="IPR025486">
    <property type="entry name" value="DUF4378"/>
</dbReference>
<feature type="region of interest" description="Disordered" evidence="1">
    <location>
        <begin position="21"/>
        <end position="47"/>
    </location>
</feature>
<proteinExistence type="predicted"/>
<reference evidence="4" key="1">
    <citation type="submission" date="2021-03" db="EMBL/GenBank/DDBJ databases">
        <authorList>
            <consortium name="Genoscope - CEA"/>
            <person name="William W."/>
        </authorList>
    </citation>
    <scope>NUCLEOTIDE SEQUENCE</scope>
    <source>
        <strain evidence="4">Doubled-haploid Pahang</strain>
    </source>
</reference>
<dbReference type="EnsemblPlants" id="Ma11_t02270.5">
    <property type="protein sequence ID" value="Ma11_p02270.5"/>
    <property type="gene ID" value="Ma11_g02270"/>
</dbReference>
<dbReference type="FunCoup" id="A0A804L3C2">
    <property type="interactions" value="3833"/>
</dbReference>
<dbReference type="Gramene" id="Ma11_t02270.4">
    <property type="protein sequence ID" value="Ma11_p02270.4"/>
    <property type="gene ID" value="Ma11_g02270"/>
</dbReference>
<dbReference type="OrthoDB" id="1932693at2759"/>
<accession>A0A804L3C2</accession>
<dbReference type="Gramene" id="Ma11_t02270.8">
    <property type="protein sequence ID" value="Ma11_p02270.8"/>
    <property type="gene ID" value="Ma11_g02270"/>
</dbReference>
<dbReference type="PANTHER" id="PTHR46634">
    <property type="entry name" value="M REDUCTASE II SUBUNIT GAMMA, PUTATIVE (DUF3741)-RELATED"/>
    <property type="match status" value="1"/>
</dbReference>
<dbReference type="Gramene" id="Ma11_t02270.13">
    <property type="protein sequence ID" value="Ma11_p02270.13"/>
    <property type="gene ID" value="Ma11_g02270"/>
</dbReference>
<dbReference type="EnsemblPlants" id="Ma11_t02270.6">
    <property type="protein sequence ID" value="Ma11_p02270.6"/>
    <property type="gene ID" value="Ma11_g02270"/>
</dbReference>
<dbReference type="Pfam" id="PF12552">
    <property type="entry name" value="DUF3741"/>
    <property type="match status" value="1"/>
</dbReference>
<feature type="compositionally biased region" description="Basic and acidic residues" evidence="1">
    <location>
        <begin position="650"/>
        <end position="662"/>
    </location>
</feature>
<dbReference type="EnsemblPlants" id="Ma11_t02270.4">
    <property type="protein sequence ID" value="Ma11_p02270.4"/>
    <property type="gene ID" value="Ma11_g02270"/>
</dbReference>
<name>A0A804L3C2_MUSAM</name>
<dbReference type="PANTHER" id="PTHR46634:SF3">
    <property type="entry name" value="M REDUCTASE II SUBUNIT GAMMA, PUTATIVE (DUF3741)-RELATED"/>
    <property type="match status" value="1"/>
</dbReference>
<feature type="domain" description="DUF4378" evidence="3">
    <location>
        <begin position="750"/>
        <end position="914"/>
    </location>
</feature>
<dbReference type="Gramene" id="Ma11_t02270.14">
    <property type="protein sequence ID" value="Ma11_p02270.14"/>
    <property type="gene ID" value="Ma11_g02270"/>
</dbReference>
<dbReference type="EnsemblPlants" id="Ma11_t02270.12">
    <property type="protein sequence ID" value="Ma11_p02270.12"/>
    <property type="gene ID" value="Ma11_g02270"/>
</dbReference>
<dbReference type="OMA" id="QETGWID"/>
<feature type="domain" description="DUF3741" evidence="2">
    <location>
        <begin position="186"/>
        <end position="230"/>
    </location>
</feature>
<keyword evidence="6" id="KW-1185">Reference proteome</keyword>
<organism evidence="5 6">
    <name type="scientific">Musa acuminata subsp. malaccensis</name>
    <name type="common">Wild banana</name>
    <name type="synonym">Musa malaccensis</name>
    <dbReference type="NCBI Taxonomy" id="214687"/>
    <lineage>
        <taxon>Eukaryota</taxon>
        <taxon>Viridiplantae</taxon>
        <taxon>Streptophyta</taxon>
        <taxon>Embryophyta</taxon>
        <taxon>Tracheophyta</taxon>
        <taxon>Spermatophyta</taxon>
        <taxon>Magnoliopsida</taxon>
        <taxon>Liliopsida</taxon>
        <taxon>Zingiberales</taxon>
        <taxon>Musaceae</taxon>
        <taxon>Musa</taxon>
    </lineage>
</organism>
<dbReference type="EMBL" id="HG996475">
    <property type="protein sequence ID" value="CAG1863316.1"/>
    <property type="molecule type" value="Genomic_DNA"/>
</dbReference>
<feature type="compositionally biased region" description="Polar residues" evidence="1">
    <location>
        <begin position="627"/>
        <end position="639"/>
    </location>
</feature>
<dbReference type="Proteomes" id="UP000012960">
    <property type="component" value="Unplaced"/>
</dbReference>
<dbReference type="InParanoid" id="A0A804L3C2"/>
<dbReference type="Gramene" id="Ma11_t02270.5">
    <property type="protein sequence ID" value="Ma11_p02270.5"/>
    <property type="gene ID" value="Ma11_g02270"/>
</dbReference>
<evidence type="ECO:0000259" key="3">
    <source>
        <dbReference type="Pfam" id="PF14309"/>
    </source>
</evidence>
<reference evidence="5" key="2">
    <citation type="submission" date="2021-05" db="UniProtKB">
        <authorList>
            <consortium name="EnsemblPlants"/>
        </authorList>
    </citation>
    <scope>IDENTIFICATION</scope>
    <source>
        <strain evidence="5">subsp. malaccensis</strain>
    </source>
</reference>
<dbReference type="Gramene" id="Ma11_t02270.10">
    <property type="protein sequence ID" value="Ma11_p02270.10"/>
    <property type="gene ID" value="Ma11_g02270"/>
</dbReference>
<dbReference type="Gramene" id="Ma11_t02270.7">
    <property type="protein sequence ID" value="Ma11_p02270.7"/>
    <property type="gene ID" value="Ma11_g02270"/>
</dbReference>
<dbReference type="EnsemblPlants" id="Ma11_t02270.9">
    <property type="protein sequence ID" value="Ma11_p02270.9"/>
    <property type="gene ID" value="Ma11_g02270"/>
</dbReference>
<dbReference type="EnsemblPlants" id="Ma11_t02270.2">
    <property type="protein sequence ID" value="Ma11_p02270.2"/>
    <property type="gene ID" value="Ma11_g02270"/>
</dbReference>
<evidence type="ECO:0000259" key="2">
    <source>
        <dbReference type="Pfam" id="PF12552"/>
    </source>
</evidence>
<dbReference type="Gramene" id="Ma11_t02270.2">
    <property type="protein sequence ID" value="Ma11_p02270.2"/>
    <property type="gene ID" value="Ma11_g02270"/>
</dbReference>
<dbReference type="Gramene" id="Ma11_t02270.12">
    <property type="protein sequence ID" value="Ma11_p02270.12"/>
    <property type="gene ID" value="Ma11_g02270"/>
</dbReference>
<dbReference type="InterPro" id="IPR022212">
    <property type="entry name" value="DUF3741"/>
</dbReference>
<protein>
    <submittedName>
        <fullName evidence="4">(wild Malaysian banana) hypothetical protein</fullName>
    </submittedName>
</protein>